<dbReference type="GeneID" id="4322039"/>
<dbReference type="EMBL" id="CH476602">
    <property type="protein sequence ID" value="EAU33077.1"/>
    <property type="molecule type" value="Genomic_DNA"/>
</dbReference>
<dbReference type="InterPro" id="IPR022124">
    <property type="entry name" value="DUF3659"/>
</dbReference>
<dbReference type="Proteomes" id="UP000007963">
    <property type="component" value="Unassembled WGS sequence"/>
</dbReference>
<feature type="region of interest" description="Disordered" evidence="1">
    <location>
        <begin position="608"/>
        <end position="628"/>
    </location>
</feature>
<dbReference type="eggNOG" id="ENOG502S06V">
    <property type="taxonomic scope" value="Eukaryota"/>
</dbReference>
<feature type="transmembrane region" description="Helical" evidence="2">
    <location>
        <begin position="677"/>
        <end position="695"/>
    </location>
</feature>
<dbReference type="PANTHER" id="PTHR39461:SF1">
    <property type="entry name" value="LEA DOMAIN PROTEIN (AFU_ORTHOLOGUE AFUA_8G04920)"/>
    <property type="match status" value="1"/>
</dbReference>
<feature type="transmembrane region" description="Helical" evidence="2">
    <location>
        <begin position="702"/>
        <end position="721"/>
    </location>
</feature>
<dbReference type="VEuPathDB" id="FungiDB:ATEG_06533"/>
<gene>
    <name evidence="4" type="ORF">ATEG_06533</name>
</gene>
<feature type="region of interest" description="Disordered" evidence="1">
    <location>
        <begin position="555"/>
        <end position="580"/>
    </location>
</feature>
<proteinExistence type="predicted"/>
<feature type="compositionally biased region" description="Low complexity" evidence="1">
    <location>
        <begin position="167"/>
        <end position="176"/>
    </location>
</feature>
<feature type="transmembrane region" description="Helical" evidence="2">
    <location>
        <begin position="741"/>
        <end position="760"/>
    </location>
</feature>
<feature type="domain" description="DUF6987" evidence="3">
    <location>
        <begin position="509"/>
        <end position="727"/>
    </location>
</feature>
<feature type="region of interest" description="Disordered" evidence="1">
    <location>
        <begin position="476"/>
        <end position="519"/>
    </location>
</feature>
<dbReference type="AlphaFoldDB" id="Q0CIF1"/>
<name>Q0CIF1_ASPTN</name>
<keyword evidence="2" id="KW-0472">Membrane</keyword>
<feature type="compositionally biased region" description="Basic and acidic residues" evidence="1">
    <location>
        <begin position="507"/>
        <end position="519"/>
    </location>
</feature>
<feature type="region of interest" description="Disordered" evidence="1">
    <location>
        <begin position="1"/>
        <end position="70"/>
    </location>
</feature>
<dbReference type="InterPro" id="IPR054256">
    <property type="entry name" value="DUF6987"/>
</dbReference>
<evidence type="ECO:0000259" key="3">
    <source>
        <dbReference type="Pfam" id="PF22485"/>
    </source>
</evidence>
<dbReference type="STRING" id="341663.Q0CIF1"/>
<reference evidence="5" key="1">
    <citation type="submission" date="2005-09" db="EMBL/GenBank/DDBJ databases">
        <title>Annotation of the Aspergillus terreus NIH2624 genome.</title>
        <authorList>
            <person name="Birren B.W."/>
            <person name="Lander E.S."/>
            <person name="Galagan J.E."/>
            <person name="Nusbaum C."/>
            <person name="Devon K."/>
            <person name="Henn M."/>
            <person name="Ma L.-J."/>
            <person name="Jaffe D.B."/>
            <person name="Butler J."/>
            <person name="Alvarez P."/>
            <person name="Gnerre S."/>
            <person name="Grabherr M."/>
            <person name="Kleber M."/>
            <person name="Mauceli E.W."/>
            <person name="Brockman W."/>
            <person name="Rounsley S."/>
            <person name="Young S.K."/>
            <person name="LaButti K."/>
            <person name="Pushparaj V."/>
            <person name="DeCaprio D."/>
            <person name="Crawford M."/>
            <person name="Koehrsen M."/>
            <person name="Engels R."/>
            <person name="Montgomery P."/>
            <person name="Pearson M."/>
            <person name="Howarth C."/>
            <person name="Larson L."/>
            <person name="Luoma S."/>
            <person name="White J."/>
            <person name="Alvarado L."/>
            <person name="Kodira C.D."/>
            <person name="Zeng Q."/>
            <person name="Oleary S."/>
            <person name="Yandava C."/>
            <person name="Denning D.W."/>
            <person name="Nierman W.C."/>
            <person name="Milne T."/>
            <person name="Madden K."/>
        </authorList>
    </citation>
    <scope>NUCLEOTIDE SEQUENCE [LARGE SCALE GENOMIC DNA]</scope>
    <source>
        <strain evidence="5">NIH 2624 / FGSC A1156</strain>
    </source>
</reference>
<dbReference type="Pfam" id="PF22485">
    <property type="entry name" value="DUF6987"/>
    <property type="match status" value="1"/>
</dbReference>
<feature type="compositionally biased region" description="Acidic residues" evidence="1">
    <location>
        <begin position="347"/>
        <end position="360"/>
    </location>
</feature>
<sequence>MSTPQLGEQRVGAAQGRAGDKASGSGGPVSSGLDQAKRGASKLSGLAKGAADAGGQSIGDEAQKATKKASGDVVNAHLNDSFLDISNLEGLKVAEGGKILDKMGRQIGQVTEGDPQDLVGQIVDSRGEILDEDGDLIGKVDVVSPELGQEPTKTAQKGDAVDDTTKAAGTAANDAAQKLQKQSDEATAGAGQATAPQLPDVSTLEGLTCDKLGNIVNQNGLPVGQLVDGDAKKLSRDGLQLDSEGQFWDSGGRLVGKAKPIPEEQEEAGAFANFGEVIVADDGYVQDENSKRVGRIVEGDAKKLVGRPVDDDGDILDKRGNVIGRAEPLQPSEMDESESRSSGGAGSEEEDGEEEEEDQDLSILDGKVVNKMGNVVDDTGAVFGHIVAGIPKKMAGKKVDAKGQVWNDTGEVIGMAELIPSEEREQPEGPFFGLDGLVVSKDGAVTDSTGQVVGRLVEGDETRLLGRAVDEDGEILDKSGNVIGRAQRGGPEEQSQEAEEPQLSPEEIEKQQQEEKERDIAKKMSSILRQTLDSVSADCRQIAQVSKCVLPQRTRRKTNVHGDPQNIEKANRTPKEELDEEQLVKDVKPLIEKASGDLQECKGALRSLDPDGQIASTAKSHSSSREATPEEYELADLLKELTETVVTTIDNGRKMLEDMPHARKQINPLWALLSEPLFQIIAAVGLLLSGVLGLVGNLLNQLGLGGLLNSLLGGLGIDKLLEGFGLGTVSDSLGLGGGFSLRAHLVYLFFLVHQFVFIVFKAAFGSDGLIPNVCP</sequence>
<evidence type="ECO:0000256" key="2">
    <source>
        <dbReference type="SAM" id="Phobius"/>
    </source>
</evidence>
<accession>Q0CIF1</accession>
<feature type="region of interest" description="Disordered" evidence="1">
    <location>
        <begin position="167"/>
        <end position="197"/>
    </location>
</feature>
<evidence type="ECO:0000313" key="4">
    <source>
        <dbReference type="EMBL" id="EAU33077.1"/>
    </source>
</evidence>
<keyword evidence="2" id="KW-0812">Transmembrane</keyword>
<evidence type="ECO:0000313" key="5">
    <source>
        <dbReference type="Proteomes" id="UP000007963"/>
    </source>
</evidence>
<keyword evidence="2" id="KW-1133">Transmembrane helix</keyword>
<dbReference type="Pfam" id="PF12396">
    <property type="entry name" value="DUF3659"/>
    <property type="match status" value="5"/>
</dbReference>
<dbReference type="OrthoDB" id="3937590at2759"/>
<evidence type="ECO:0000256" key="1">
    <source>
        <dbReference type="SAM" id="MobiDB-lite"/>
    </source>
</evidence>
<dbReference type="HOGENOM" id="CLU_002822_1_1_1"/>
<dbReference type="PANTHER" id="PTHR39461">
    <property type="entry name" value="LEA DOMAIN PROTEIN (AFU_ORTHOLOGUE AFUA_8G04920)"/>
    <property type="match status" value="1"/>
</dbReference>
<feature type="compositionally biased region" description="Basic and acidic residues" evidence="1">
    <location>
        <begin position="569"/>
        <end position="580"/>
    </location>
</feature>
<protein>
    <recommendedName>
        <fullName evidence="3">DUF6987 domain-containing protein</fullName>
    </recommendedName>
</protein>
<dbReference type="RefSeq" id="XP_001215711.1">
    <property type="nucleotide sequence ID" value="XM_001215711.1"/>
</dbReference>
<feature type="region of interest" description="Disordered" evidence="1">
    <location>
        <begin position="307"/>
        <end position="364"/>
    </location>
</feature>
<feature type="compositionally biased region" description="Low complexity" evidence="1">
    <location>
        <begin position="186"/>
        <end position="197"/>
    </location>
</feature>
<organism evidence="4 5">
    <name type="scientific">Aspergillus terreus (strain NIH 2624 / FGSC A1156)</name>
    <dbReference type="NCBI Taxonomy" id="341663"/>
    <lineage>
        <taxon>Eukaryota</taxon>
        <taxon>Fungi</taxon>
        <taxon>Dikarya</taxon>
        <taxon>Ascomycota</taxon>
        <taxon>Pezizomycotina</taxon>
        <taxon>Eurotiomycetes</taxon>
        <taxon>Eurotiomycetidae</taxon>
        <taxon>Eurotiales</taxon>
        <taxon>Aspergillaceae</taxon>
        <taxon>Aspergillus</taxon>
        <taxon>Aspergillus subgen. Circumdati</taxon>
    </lineage>
</organism>
<dbReference type="OMA" id="IGRAEPW"/>